<dbReference type="AlphaFoldDB" id="A0A0D8FTQ8"/>
<dbReference type="InterPro" id="IPR029063">
    <property type="entry name" value="SAM-dependent_MTases_sf"/>
</dbReference>
<evidence type="ECO:0000256" key="3">
    <source>
        <dbReference type="ARBA" id="ARBA00022691"/>
    </source>
</evidence>
<dbReference type="EC" id="2.1.1.163" evidence="4"/>
<dbReference type="InterPro" id="IPR004033">
    <property type="entry name" value="UbiE/COQ5_MeTrFase"/>
</dbReference>
<reference evidence="4 5" key="1">
    <citation type="submission" date="2015-01" db="EMBL/GenBank/DDBJ databases">
        <title>Draft genome of the acidophilic iron oxidizer Ferrimicrobium acidiphilum strain T23.</title>
        <authorList>
            <person name="Poehlein A."/>
            <person name="Eisen S."/>
            <person name="Schloemann M."/>
            <person name="Johnson B.D."/>
            <person name="Daniel R."/>
            <person name="Muehling M."/>
        </authorList>
    </citation>
    <scope>NUCLEOTIDE SEQUENCE [LARGE SCALE GENOMIC DNA]</scope>
    <source>
        <strain evidence="4 5">T23</strain>
    </source>
</reference>
<dbReference type="GeneID" id="78372888"/>
<evidence type="ECO:0000313" key="4">
    <source>
        <dbReference type="EMBL" id="KJE76506.1"/>
    </source>
</evidence>
<dbReference type="Pfam" id="PF01209">
    <property type="entry name" value="Ubie_methyltran"/>
    <property type="match status" value="1"/>
</dbReference>
<gene>
    <name evidence="4" type="primary">ubiE4</name>
    <name evidence="4" type="ORF">FEAC_17330</name>
</gene>
<keyword evidence="5" id="KW-1185">Reference proteome</keyword>
<proteinExistence type="predicted"/>
<sequence>MTRKIASDPNRFAVELFDGLPAHYDMLANILSFGQDRRWRREVVKHVGDTDSPGLVLDVATGPAGIALAIRAATGAQVVGIDITKAMLVRARENLSRRGENSIHLIQARAEQLPFPDQTFDAVSFSYLLRYVADPAATLTELARVLRPGGTLTSLEFHVPPALWWRASWWLYTRLILPTAGWLIGGVEWFNVGRFLGPNISEHYRRYPVAWTVDAWRRAGIDDVETQLMSLGGGLVMWGTKGHGTRTR</sequence>
<name>A0A0D8FTQ8_9ACTN</name>
<dbReference type="EMBL" id="JXUW01000015">
    <property type="protein sequence ID" value="KJE76506.1"/>
    <property type="molecule type" value="Genomic_DNA"/>
</dbReference>
<keyword evidence="3" id="KW-0949">S-adenosyl-L-methionine</keyword>
<dbReference type="Proteomes" id="UP000032336">
    <property type="component" value="Unassembled WGS sequence"/>
</dbReference>
<dbReference type="GO" id="GO:0043770">
    <property type="term" value="F:demethylmenaquinone methyltransferase activity"/>
    <property type="evidence" value="ECO:0007669"/>
    <property type="project" value="UniProtKB-EC"/>
</dbReference>
<dbReference type="RefSeq" id="WP_052566074.1">
    <property type="nucleotide sequence ID" value="NZ_JQKF01000012.1"/>
</dbReference>
<evidence type="ECO:0000256" key="1">
    <source>
        <dbReference type="ARBA" id="ARBA00022603"/>
    </source>
</evidence>
<keyword evidence="2 4" id="KW-0808">Transferase</keyword>
<evidence type="ECO:0000313" key="5">
    <source>
        <dbReference type="Proteomes" id="UP000032336"/>
    </source>
</evidence>
<dbReference type="OrthoDB" id="3206826at2"/>
<dbReference type="PANTHER" id="PTHR43591:SF24">
    <property type="entry name" value="2-METHOXY-6-POLYPRENYL-1,4-BENZOQUINOL METHYLASE, MITOCHONDRIAL"/>
    <property type="match status" value="1"/>
</dbReference>
<dbReference type="PANTHER" id="PTHR43591">
    <property type="entry name" value="METHYLTRANSFERASE"/>
    <property type="match status" value="1"/>
</dbReference>
<keyword evidence="1 4" id="KW-0489">Methyltransferase</keyword>
<dbReference type="STRING" id="1121877.FEAC_17330"/>
<evidence type="ECO:0000256" key="2">
    <source>
        <dbReference type="ARBA" id="ARBA00022679"/>
    </source>
</evidence>
<dbReference type="Gene3D" id="3.40.50.150">
    <property type="entry name" value="Vaccinia Virus protein VP39"/>
    <property type="match status" value="1"/>
</dbReference>
<dbReference type="PROSITE" id="PS51608">
    <property type="entry name" value="SAM_MT_UBIE"/>
    <property type="match status" value="1"/>
</dbReference>
<comment type="caution">
    <text evidence="4">The sequence shown here is derived from an EMBL/GenBank/DDBJ whole genome shotgun (WGS) entry which is preliminary data.</text>
</comment>
<dbReference type="SUPFAM" id="SSF53335">
    <property type="entry name" value="S-adenosyl-L-methionine-dependent methyltransferases"/>
    <property type="match status" value="1"/>
</dbReference>
<dbReference type="eggNOG" id="COG2226">
    <property type="taxonomic scope" value="Bacteria"/>
</dbReference>
<protein>
    <submittedName>
        <fullName evidence="4">Demethylmenaquinone methyltransferase</fullName>
        <ecNumber evidence="4">2.1.1.163</ecNumber>
    </submittedName>
</protein>
<accession>A0A0D8FTQ8</accession>
<dbReference type="CDD" id="cd02440">
    <property type="entry name" value="AdoMet_MTases"/>
    <property type="match status" value="1"/>
</dbReference>
<organism evidence="4 5">
    <name type="scientific">Ferrimicrobium acidiphilum DSM 19497</name>
    <dbReference type="NCBI Taxonomy" id="1121877"/>
    <lineage>
        <taxon>Bacteria</taxon>
        <taxon>Bacillati</taxon>
        <taxon>Actinomycetota</taxon>
        <taxon>Acidimicrobiia</taxon>
        <taxon>Acidimicrobiales</taxon>
        <taxon>Acidimicrobiaceae</taxon>
        <taxon>Ferrimicrobium</taxon>
    </lineage>
</organism>
<dbReference type="GO" id="GO:0032259">
    <property type="term" value="P:methylation"/>
    <property type="evidence" value="ECO:0007669"/>
    <property type="project" value="UniProtKB-KW"/>
</dbReference>